<evidence type="ECO:0000256" key="5">
    <source>
        <dbReference type="SAM" id="MobiDB-lite"/>
    </source>
</evidence>
<dbReference type="PANTHER" id="PTHR47424">
    <property type="entry name" value="REGULATORY PROTEIN GAL4"/>
    <property type="match status" value="1"/>
</dbReference>
<dbReference type="Gene3D" id="4.10.240.10">
    <property type="entry name" value="Zn(2)-C6 fungal-type DNA-binding domain"/>
    <property type="match status" value="1"/>
</dbReference>
<name>A0A0F7ZI88_9HYPO</name>
<feature type="compositionally biased region" description="Low complexity" evidence="5">
    <location>
        <begin position="194"/>
        <end position="207"/>
    </location>
</feature>
<dbReference type="InterPro" id="IPR051127">
    <property type="entry name" value="Fungal_SecMet_Regulators"/>
</dbReference>
<evidence type="ECO:0000256" key="1">
    <source>
        <dbReference type="ARBA" id="ARBA00023015"/>
    </source>
</evidence>
<keyword evidence="8" id="KW-1185">Reference proteome</keyword>
<dbReference type="GO" id="GO:0000978">
    <property type="term" value="F:RNA polymerase II cis-regulatory region sequence-specific DNA binding"/>
    <property type="evidence" value="ECO:0007669"/>
    <property type="project" value="TreeGrafter"/>
</dbReference>
<dbReference type="InterPro" id="IPR001138">
    <property type="entry name" value="Zn2Cys6_DnaBD"/>
</dbReference>
<feature type="domain" description="Zn(2)-C6 fungal-type" evidence="6">
    <location>
        <begin position="19"/>
        <end position="49"/>
    </location>
</feature>
<feature type="region of interest" description="Disordered" evidence="5">
    <location>
        <begin position="166"/>
        <end position="207"/>
    </location>
</feature>
<dbReference type="Proteomes" id="UP000054481">
    <property type="component" value="Unassembled WGS sequence"/>
</dbReference>
<protein>
    <recommendedName>
        <fullName evidence="6">Zn(2)-C6 fungal-type domain-containing protein</fullName>
    </recommendedName>
</protein>
<keyword evidence="1" id="KW-0805">Transcription regulation</keyword>
<dbReference type="GO" id="GO:0000981">
    <property type="term" value="F:DNA-binding transcription factor activity, RNA polymerase II-specific"/>
    <property type="evidence" value="ECO:0007669"/>
    <property type="project" value="InterPro"/>
</dbReference>
<sequence length="458" mass="50071">MAPQPTKNMPPGVVPKHRACDECRARKLACSKEPDGCARCKREGIPCHYSPQKPMGRPRKRRHVDDLSAEAALYNISEPGSSSLIPAQPPDTYIFDPAPPVDASLNLFDLHGGSSTSFLDLLPFGFYDDNSENLYNSAPYPPDQIRLDQSLFSAPFDSSTVARADNFEKPAPPEKAVPQDGNAWQRLSPPEQPIPSSSSDLSSTVESLGSQEKSTVKAIPSVSCGCLSSLYLAIESLARLPPDVNSAMRVARNACRVAQDVVECHQCTNSFFDDPLKPPPIQGFQNLMFLGALVPSACNAYASILEMVDDETELAIREKREIFFSLKDVGGYWGSSVADGSAESSPMLGMNKYLGPELWRKTIRSILKVDIYGLNHGSHASAASGAGHRGLKDVLEQLDETSRRRHDLMDELMASGRAPKHSQYLMSPLNHPPCPPEQRNCVKIIETARLALDRLVIA</sequence>
<evidence type="ECO:0000259" key="6">
    <source>
        <dbReference type="PROSITE" id="PS50048"/>
    </source>
</evidence>
<keyword evidence="4" id="KW-0539">Nucleus</keyword>
<reference evidence="7 8" key="1">
    <citation type="journal article" date="2014" name="Genome Biol. Evol.">
        <title>Comparative genomics and transcriptomics analyses reveal divergent lifestyle features of nematode endoparasitic fungus Hirsutella minnesotensis.</title>
        <authorList>
            <person name="Lai Y."/>
            <person name="Liu K."/>
            <person name="Zhang X."/>
            <person name="Zhang X."/>
            <person name="Li K."/>
            <person name="Wang N."/>
            <person name="Shu C."/>
            <person name="Wu Y."/>
            <person name="Wang C."/>
            <person name="Bushley K.E."/>
            <person name="Xiang M."/>
            <person name="Liu X."/>
        </authorList>
    </citation>
    <scope>NUCLEOTIDE SEQUENCE [LARGE SCALE GENOMIC DNA]</scope>
    <source>
        <strain evidence="7 8">3608</strain>
    </source>
</reference>
<dbReference type="EMBL" id="KQ030534">
    <property type="protein sequence ID" value="KJZ73516.1"/>
    <property type="molecule type" value="Genomic_DNA"/>
</dbReference>
<dbReference type="AlphaFoldDB" id="A0A0F7ZI88"/>
<dbReference type="InterPro" id="IPR036864">
    <property type="entry name" value="Zn2-C6_fun-type_DNA-bd_sf"/>
</dbReference>
<evidence type="ECO:0000256" key="3">
    <source>
        <dbReference type="ARBA" id="ARBA00023163"/>
    </source>
</evidence>
<keyword evidence="3" id="KW-0804">Transcription</keyword>
<evidence type="ECO:0000313" key="8">
    <source>
        <dbReference type="Proteomes" id="UP000054481"/>
    </source>
</evidence>
<organism evidence="7 8">
    <name type="scientific">Hirsutella minnesotensis 3608</name>
    <dbReference type="NCBI Taxonomy" id="1043627"/>
    <lineage>
        <taxon>Eukaryota</taxon>
        <taxon>Fungi</taxon>
        <taxon>Dikarya</taxon>
        <taxon>Ascomycota</taxon>
        <taxon>Pezizomycotina</taxon>
        <taxon>Sordariomycetes</taxon>
        <taxon>Hypocreomycetidae</taxon>
        <taxon>Hypocreales</taxon>
        <taxon>Ophiocordycipitaceae</taxon>
        <taxon>Hirsutella</taxon>
    </lineage>
</organism>
<accession>A0A0F7ZI88</accession>
<dbReference type="GO" id="GO:0005634">
    <property type="term" value="C:nucleus"/>
    <property type="evidence" value="ECO:0007669"/>
    <property type="project" value="TreeGrafter"/>
</dbReference>
<dbReference type="SMART" id="SM00066">
    <property type="entry name" value="GAL4"/>
    <property type="match status" value="1"/>
</dbReference>
<evidence type="ECO:0000256" key="4">
    <source>
        <dbReference type="ARBA" id="ARBA00023242"/>
    </source>
</evidence>
<evidence type="ECO:0000313" key="7">
    <source>
        <dbReference type="EMBL" id="KJZ73516.1"/>
    </source>
</evidence>
<proteinExistence type="predicted"/>
<evidence type="ECO:0000256" key="2">
    <source>
        <dbReference type="ARBA" id="ARBA00023125"/>
    </source>
</evidence>
<dbReference type="CDD" id="cd00067">
    <property type="entry name" value="GAL4"/>
    <property type="match status" value="1"/>
</dbReference>
<dbReference type="PROSITE" id="PS00463">
    <property type="entry name" value="ZN2_CY6_FUNGAL_1"/>
    <property type="match status" value="1"/>
</dbReference>
<keyword evidence="2" id="KW-0238">DNA-binding</keyword>
<dbReference type="PROSITE" id="PS50048">
    <property type="entry name" value="ZN2_CY6_FUNGAL_2"/>
    <property type="match status" value="1"/>
</dbReference>
<dbReference type="OrthoDB" id="3498215at2759"/>
<dbReference type="GO" id="GO:0000435">
    <property type="term" value="P:positive regulation of transcription from RNA polymerase II promoter by galactose"/>
    <property type="evidence" value="ECO:0007669"/>
    <property type="project" value="TreeGrafter"/>
</dbReference>
<gene>
    <name evidence="7" type="ORF">HIM_07072</name>
</gene>
<dbReference type="Pfam" id="PF00172">
    <property type="entry name" value="Zn_clus"/>
    <property type="match status" value="1"/>
</dbReference>
<dbReference type="SUPFAM" id="SSF57701">
    <property type="entry name" value="Zn2/Cys6 DNA-binding domain"/>
    <property type="match status" value="1"/>
</dbReference>
<dbReference type="PANTHER" id="PTHR47424:SF3">
    <property type="entry name" value="REGULATORY PROTEIN GAL4"/>
    <property type="match status" value="1"/>
</dbReference>
<dbReference type="GO" id="GO:0008270">
    <property type="term" value="F:zinc ion binding"/>
    <property type="evidence" value="ECO:0007669"/>
    <property type="project" value="InterPro"/>
</dbReference>